<accession>A0AAN7XCU0</accession>
<keyword evidence="3" id="KW-1185">Reference proteome</keyword>
<reference evidence="2 3" key="2">
    <citation type="journal article" date="2023" name="Mol. Biol. Evol.">
        <title>Genomics of Secondarily Temperate Adaptation in the Only Non-Antarctic Icefish.</title>
        <authorList>
            <person name="Rivera-Colon A.G."/>
            <person name="Rayamajhi N."/>
            <person name="Minhas B.F."/>
            <person name="Madrigal G."/>
            <person name="Bilyk K.T."/>
            <person name="Yoon V."/>
            <person name="Hune M."/>
            <person name="Gregory S."/>
            <person name="Cheng C.H.C."/>
            <person name="Catchen J.M."/>
        </authorList>
    </citation>
    <scope>NUCLEOTIDE SEQUENCE [LARGE SCALE GENOMIC DNA]</scope>
    <source>
        <strain evidence="2">JMC-PN-2008</strain>
    </source>
</reference>
<name>A0AAN7XCU0_ELEMC</name>
<proteinExistence type="predicted"/>
<evidence type="ECO:0000256" key="1">
    <source>
        <dbReference type="SAM" id="MobiDB-lite"/>
    </source>
</evidence>
<gene>
    <name evidence="2" type="ORF">PBY51_022329</name>
</gene>
<evidence type="ECO:0000313" key="2">
    <source>
        <dbReference type="EMBL" id="KAK5860883.1"/>
    </source>
</evidence>
<evidence type="ECO:0000313" key="3">
    <source>
        <dbReference type="Proteomes" id="UP001346869"/>
    </source>
</evidence>
<organism evidence="2 3">
    <name type="scientific">Eleginops maclovinus</name>
    <name type="common">Patagonian blennie</name>
    <name type="synonym">Eleginus maclovinus</name>
    <dbReference type="NCBI Taxonomy" id="56733"/>
    <lineage>
        <taxon>Eukaryota</taxon>
        <taxon>Metazoa</taxon>
        <taxon>Chordata</taxon>
        <taxon>Craniata</taxon>
        <taxon>Vertebrata</taxon>
        <taxon>Euteleostomi</taxon>
        <taxon>Actinopterygii</taxon>
        <taxon>Neopterygii</taxon>
        <taxon>Teleostei</taxon>
        <taxon>Neoteleostei</taxon>
        <taxon>Acanthomorphata</taxon>
        <taxon>Eupercaria</taxon>
        <taxon>Perciformes</taxon>
        <taxon>Notothenioidei</taxon>
        <taxon>Eleginopidae</taxon>
        <taxon>Eleginops</taxon>
    </lineage>
</organism>
<sequence length="124" mass="13391">MWLEKPEPLLESGHDLAVTHERGREGDRGRERGDSSSSPDAEKQAGALSPRRPDRCLSLLCGSLHPEPRLLFIRAPAVFTGGDVVQGLTPPPPPNSALPPLTVNIRLVKVNGEITACMNDVLKL</sequence>
<dbReference type="Proteomes" id="UP001346869">
    <property type="component" value="Unassembled WGS sequence"/>
</dbReference>
<reference evidence="2 3" key="1">
    <citation type="journal article" date="2023" name="Genes (Basel)">
        <title>Chromosome-Level Genome Assembly and Circadian Gene Repertoire of the Patagonia Blennie Eleginops maclovinus-The Closest Ancestral Proxy of Antarctic Cryonotothenioids.</title>
        <authorList>
            <person name="Cheng C.C."/>
            <person name="Rivera-Colon A.G."/>
            <person name="Minhas B.F."/>
            <person name="Wilson L."/>
            <person name="Rayamajhi N."/>
            <person name="Vargas-Chacoff L."/>
            <person name="Catchen J.M."/>
        </authorList>
    </citation>
    <scope>NUCLEOTIDE SEQUENCE [LARGE SCALE GENOMIC DNA]</scope>
    <source>
        <strain evidence="2">JMC-PN-2008</strain>
    </source>
</reference>
<dbReference type="EMBL" id="JAUZQC010000013">
    <property type="protein sequence ID" value="KAK5860883.1"/>
    <property type="molecule type" value="Genomic_DNA"/>
</dbReference>
<feature type="region of interest" description="Disordered" evidence="1">
    <location>
        <begin position="1"/>
        <end position="54"/>
    </location>
</feature>
<comment type="caution">
    <text evidence="2">The sequence shown here is derived from an EMBL/GenBank/DDBJ whole genome shotgun (WGS) entry which is preliminary data.</text>
</comment>
<dbReference type="AlphaFoldDB" id="A0AAN7XCU0"/>
<feature type="compositionally biased region" description="Basic and acidic residues" evidence="1">
    <location>
        <begin position="1"/>
        <end position="34"/>
    </location>
</feature>
<protein>
    <submittedName>
        <fullName evidence="2">Uncharacterized protein</fullName>
    </submittedName>
</protein>